<dbReference type="AlphaFoldDB" id="A0A4Q9NHJ9"/>
<dbReference type="Proteomes" id="UP000292082">
    <property type="component" value="Unassembled WGS sequence"/>
</dbReference>
<gene>
    <name evidence="2" type="ORF">BD310DRAFT_928548</name>
</gene>
<proteinExistence type="predicted"/>
<reference evidence="2 3" key="1">
    <citation type="submission" date="2019-01" db="EMBL/GenBank/DDBJ databases">
        <title>Draft genome sequences of three monokaryotic isolates of the white-rot basidiomycete fungus Dichomitus squalens.</title>
        <authorList>
            <consortium name="DOE Joint Genome Institute"/>
            <person name="Lopez S.C."/>
            <person name="Andreopoulos B."/>
            <person name="Pangilinan J."/>
            <person name="Lipzen A."/>
            <person name="Riley R."/>
            <person name="Ahrendt S."/>
            <person name="Ng V."/>
            <person name="Barry K."/>
            <person name="Daum C."/>
            <person name="Grigoriev I.V."/>
            <person name="Hilden K.S."/>
            <person name="Makela M.R."/>
            <person name="de Vries R.P."/>
        </authorList>
    </citation>
    <scope>NUCLEOTIDE SEQUENCE [LARGE SCALE GENOMIC DNA]</scope>
    <source>
        <strain evidence="2 3">CBS 464.89</strain>
    </source>
</reference>
<dbReference type="EMBL" id="ML145133">
    <property type="protein sequence ID" value="TBU57712.1"/>
    <property type="molecule type" value="Genomic_DNA"/>
</dbReference>
<keyword evidence="3" id="KW-1185">Reference proteome</keyword>
<sequence>MYNSETSTLVTSGGTSTPLRLEMTYNPQRWELGPHPAVHDLCTCGGKTRCRESVRVTHVPQHSLCL</sequence>
<evidence type="ECO:0000313" key="2">
    <source>
        <dbReference type="EMBL" id="TBU57712.1"/>
    </source>
</evidence>
<feature type="region of interest" description="Disordered" evidence="1">
    <location>
        <begin position="1"/>
        <end position="20"/>
    </location>
</feature>
<protein>
    <submittedName>
        <fullName evidence="2">Uncharacterized protein</fullName>
    </submittedName>
</protein>
<accession>A0A4Q9NHJ9</accession>
<evidence type="ECO:0000256" key="1">
    <source>
        <dbReference type="SAM" id="MobiDB-lite"/>
    </source>
</evidence>
<name>A0A4Q9NHJ9_9APHY</name>
<evidence type="ECO:0000313" key="3">
    <source>
        <dbReference type="Proteomes" id="UP000292082"/>
    </source>
</evidence>
<organism evidence="2 3">
    <name type="scientific">Dichomitus squalens</name>
    <dbReference type="NCBI Taxonomy" id="114155"/>
    <lineage>
        <taxon>Eukaryota</taxon>
        <taxon>Fungi</taxon>
        <taxon>Dikarya</taxon>
        <taxon>Basidiomycota</taxon>
        <taxon>Agaricomycotina</taxon>
        <taxon>Agaricomycetes</taxon>
        <taxon>Polyporales</taxon>
        <taxon>Polyporaceae</taxon>
        <taxon>Dichomitus</taxon>
    </lineage>
</organism>
<feature type="compositionally biased region" description="Low complexity" evidence="1">
    <location>
        <begin position="1"/>
        <end position="17"/>
    </location>
</feature>